<keyword evidence="4" id="KW-0479">Metal-binding</keyword>
<comment type="caution">
    <text evidence="8">The sequence shown here is derived from an EMBL/GenBank/DDBJ whole genome shotgun (WGS) entry which is preliminary data.</text>
</comment>
<dbReference type="PANTHER" id="PTHR43787:SF3">
    <property type="entry name" value="ARYLSULFATASE REGULATORY PROTEIN"/>
    <property type="match status" value="1"/>
</dbReference>
<name>A0A6N7QEJ1_9XANT</name>
<keyword evidence="3" id="KW-0949">S-adenosyl-L-methionine</keyword>
<dbReference type="SFLD" id="SFLDG01067">
    <property type="entry name" value="SPASM/twitch_domain_containing"/>
    <property type="match status" value="1"/>
</dbReference>
<evidence type="ECO:0000313" key="11">
    <source>
        <dbReference type="Proteomes" id="UP000439314"/>
    </source>
</evidence>
<reference evidence="10 11" key="1">
    <citation type="submission" date="2019-11" db="EMBL/GenBank/DDBJ databases">
        <title>First report of rice panicle blight caused by Xanthomonas sp. in Iran.</title>
        <authorList>
            <person name="Mirghasempour S.A."/>
            <person name="Huang S."/>
            <person name="Brady C.L."/>
            <person name="Studholme D.J."/>
        </authorList>
    </citation>
    <scope>NUCLEOTIDE SEQUENCE [LARGE SCALE GENOMIC DNA]</scope>
    <source>
        <strain evidence="8 11">ASD011</strain>
        <strain evidence="10">SAM114</strain>
    </source>
</reference>
<feature type="domain" description="Radical SAM core" evidence="7">
    <location>
        <begin position="68"/>
        <end position="230"/>
    </location>
</feature>
<dbReference type="CDD" id="cd01335">
    <property type="entry name" value="Radical_SAM"/>
    <property type="match status" value="1"/>
</dbReference>
<evidence type="ECO:0000256" key="2">
    <source>
        <dbReference type="ARBA" id="ARBA00022485"/>
    </source>
</evidence>
<dbReference type="InterPro" id="IPR007197">
    <property type="entry name" value="rSAM"/>
</dbReference>
<dbReference type="InterPro" id="IPR058240">
    <property type="entry name" value="rSAM_sf"/>
</dbReference>
<dbReference type="Proteomes" id="UP000439314">
    <property type="component" value="Unassembled WGS sequence"/>
</dbReference>
<keyword evidence="10" id="KW-1185">Reference proteome</keyword>
<dbReference type="EMBL" id="WJPN01000031">
    <property type="protein sequence ID" value="MRH02734.1"/>
    <property type="molecule type" value="Genomic_DNA"/>
</dbReference>
<accession>A0A6N7QEJ1</accession>
<evidence type="ECO:0000313" key="10">
    <source>
        <dbReference type="Proteomes" id="UP000437931"/>
    </source>
</evidence>
<evidence type="ECO:0000313" key="9">
    <source>
        <dbReference type="EMBL" id="MRH77069.1"/>
    </source>
</evidence>
<keyword evidence="2" id="KW-0004">4Fe-4S</keyword>
<dbReference type="SFLD" id="SFLDS00029">
    <property type="entry name" value="Radical_SAM"/>
    <property type="match status" value="1"/>
</dbReference>
<dbReference type="GO" id="GO:0051539">
    <property type="term" value="F:4 iron, 4 sulfur cluster binding"/>
    <property type="evidence" value="ECO:0007669"/>
    <property type="project" value="UniProtKB-KW"/>
</dbReference>
<reference evidence="9" key="2">
    <citation type="journal article" date="2020" name="Plant Dis.">
        <title>A Grain Rot of Rice in Iran Caused by a Xanthomonas Strain Closely Related to X. sacchari.</title>
        <authorList>
            <person name="Mirghasempour S.A."/>
            <person name="Huang S."/>
            <person name="Studholme D.J."/>
            <person name="Brady C.L."/>
        </authorList>
    </citation>
    <scope>NUCLEOTIDE SEQUENCE</scope>
    <source>
        <strain evidence="9">SAM114</strain>
    </source>
</reference>
<comment type="cofactor">
    <cofactor evidence="1">
        <name>[4Fe-4S] cluster</name>
        <dbReference type="ChEBI" id="CHEBI:49883"/>
    </cofactor>
</comment>
<keyword evidence="5" id="KW-0408">Iron</keyword>
<evidence type="ECO:0000259" key="7">
    <source>
        <dbReference type="Pfam" id="PF04055"/>
    </source>
</evidence>
<dbReference type="Pfam" id="PF04055">
    <property type="entry name" value="Radical_SAM"/>
    <property type="match status" value="1"/>
</dbReference>
<protein>
    <submittedName>
        <fullName evidence="8">Radical SAM protein</fullName>
    </submittedName>
</protein>
<dbReference type="SUPFAM" id="SSF102114">
    <property type="entry name" value="Radical SAM enzymes"/>
    <property type="match status" value="1"/>
</dbReference>
<keyword evidence="6" id="KW-0411">Iron-sulfur</keyword>
<dbReference type="Gene3D" id="3.20.20.70">
    <property type="entry name" value="Aldolase class I"/>
    <property type="match status" value="1"/>
</dbReference>
<proteinExistence type="predicted"/>
<evidence type="ECO:0000256" key="5">
    <source>
        <dbReference type="ARBA" id="ARBA00023004"/>
    </source>
</evidence>
<dbReference type="Proteomes" id="UP000437931">
    <property type="component" value="Unassembled WGS sequence"/>
</dbReference>
<dbReference type="EMBL" id="WJPM01000031">
    <property type="protein sequence ID" value="MRH77069.1"/>
    <property type="molecule type" value="Genomic_DNA"/>
</dbReference>
<sequence length="374" mass="41860">MPEIAPIPALAPPRTTPVTTRAIVPKRRMLALAETAASPRRTAEANTMLSEATIAEALSPRILSLILLPTEKCNFRCTYCYEDFAIGRMQPDVVSGIKALITNRAPHLDRLNISWFGGEPLLARDVVLDIGHHANSVCAQHEVAFSAGFTTNAYLLEPHLLQRFTEIQHRDFQITLDGDAEWHDKTRVTANKGATFEKIWSNLIAYRSLAANFAISLRLHLHQDNIESVRRLYARLHRELLDDSRFSVYFHKVSNLSAGGTIGETVLPRDRYLEAISYITDRTNHSSKEERPISEEHLDGYICYAAKPNSLMIRANGKIGKCTVALNDDRNNLGRLHADGTIDIENDKLRRWMSGFSDLSEQTLGCPLSTLAST</sequence>
<dbReference type="GO" id="GO:0003824">
    <property type="term" value="F:catalytic activity"/>
    <property type="evidence" value="ECO:0007669"/>
    <property type="project" value="InterPro"/>
</dbReference>
<dbReference type="GO" id="GO:0046872">
    <property type="term" value="F:metal ion binding"/>
    <property type="evidence" value="ECO:0007669"/>
    <property type="project" value="UniProtKB-KW"/>
</dbReference>
<evidence type="ECO:0000256" key="1">
    <source>
        <dbReference type="ARBA" id="ARBA00001966"/>
    </source>
</evidence>
<gene>
    <name evidence="8" type="ORF">GIY21_20755</name>
    <name evidence="9" type="ORF">GIY22_20790</name>
</gene>
<dbReference type="UniPathway" id="UPA00782"/>
<evidence type="ECO:0000256" key="3">
    <source>
        <dbReference type="ARBA" id="ARBA00022691"/>
    </source>
</evidence>
<dbReference type="InterPro" id="IPR013785">
    <property type="entry name" value="Aldolase_TIM"/>
</dbReference>
<evidence type="ECO:0000256" key="6">
    <source>
        <dbReference type="ARBA" id="ARBA00023014"/>
    </source>
</evidence>
<organism evidence="8 11">
    <name type="scientific">Xanthomonas sontii</name>
    <dbReference type="NCBI Taxonomy" id="2650745"/>
    <lineage>
        <taxon>Bacteria</taxon>
        <taxon>Pseudomonadati</taxon>
        <taxon>Pseudomonadota</taxon>
        <taxon>Gammaproteobacteria</taxon>
        <taxon>Lysobacterales</taxon>
        <taxon>Lysobacteraceae</taxon>
        <taxon>Xanthomonas</taxon>
    </lineage>
</organism>
<dbReference type="AlphaFoldDB" id="A0A6N7QEJ1"/>
<evidence type="ECO:0000256" key="4">
    <source>
        <dbReference type="ARBA" id="ARBA00022723"/>
    </source>
</evidence>
<evidence type="ECO:0000313" key="8">
    <source>
        <dbReference type="EMBL" id="MRH02734.1"/>
    </source>
</evidence>
<dbReference type="PANTHER" id="PTHR43787">
    <property type="entry name" value="FEMO COFACTOR BIOSYNTHESIS PROTEIN NIFB-RELATED"/>
    <property type="match status" value="1"/>
</dbReference>